<feature type="region of interest" description="Disordered" evidence="2">
    <location>
        <begin position="482"/>
        <end position="502"/>
    </location>
</feature>
<name>A0A7J7LT25_9MAGN</name>
<dbReference type="AlphaFoldDB" id="A0A7J7LT25"/>
<reference evidence="3 4" key="1">
    <citation type="journal article" date="2020" name="IScience">
        <title>Genome Sequencing of the Endangered Kingdonia uniflora (Circaeasteraceae, Ranunculales) Reveals Potential Mechanisms of Evolutionary Specialization.</title>
        <authorList>
            <person name="Sun Y."/>
            <person name="Deng T."/>
            <person name="Zhang A."/>
            <person name="Moore M.J."/>
            <person name="Landis J.B."/>
            <person name="Lin N."/>
            <person name="Zhang H."/>
            <person name="Zhang X."/>
            <person name="Huang J."/>
            <person name="Zhang X."/>
            <person name="Sun H."/>
            <person name="Wang H."/>
        </authorList>
    </citation>
    <scope>NUCLEOTIDE SEQUENCE [LARGE SCALE GENOMIC DNA]</scope>
    <source>
        <strain evidence="3">TB1705</strain>
        <tissue evidence="3">Leaf</tissue>
    </source>
</reference>
<sequence length="940" mass="106107">MEEEINEECGSKSGRMRLILSKGWMVGKKIMITGVAISSAPIVLPPLIVFSTIVFVFAVPFSFIFASYVCADKVMSKLLSNPNVDISLMDDKDDGNDEFDEKGGGEKMDWEFEELVEDAKVSLESRIELIGDEEGGQKRPIEVDDGNRAMEEMGYENDYVVEEEECPVQEVDDSIENEVKPVTNAEEPIMDIGDGSNVYYSEIRGLDEEERYLVGEERGVADESGYAEVTEDMSKTEDIPGEMYEITKEIGNEGNVDNLEQQVKQTEEAAGYEGDIDSLEEEERHVMPKEGEVVEENGHEENMAKTFKEDDKLSEETYEITSGMGNEGFVDNMGQQAKQTEETTGVLEEMGEEKKGIKPFEDEKPAERTYEMTGERVDNGVVSSLEPQVVPIKEPMGTVEVTEEEEERLNKLPADEQVMPVKQTETSAGQRGHDEYGASIIQDEEKSLEGTYQEKIDRENLNNVAQQVKQTVETTGFLEEMQKEGNRDKPIEKDEKRAEDDEQRVIPIKEKIVNLQEARDEEVFNKLLDKEVMRVKQVERLVGGDEENGDVVIQEEVKPSEGTYQDMGEQEIINNIVQQVNIIEETAEVLEENLEDKNLVIIIEDEEKTLEETYLVSGEGVEIGTVNNIEQQLIEETAEVLEETLEDKNLVIIIEDEEKPLEETYLVSGEGVEIGSVGNIEQQLKQIDESMKILEDIREEGDFDKVLAEVATPTMERSVENGRDERHLDIIVEEENPIVNAKVNADIMIKEKKIPAIDVKQSRVPLTREALIEMADEFGVCLFYDETTPASEVYTYEADNMLSGHDLNSNTKNVRSEQESFFEDQQSSNRTRGTETEVYTTTDAVSPEEDKHVATKPGSEKETTYLSKEVLLDEEKICEKIDSLRKIVGYKADHQPTCIDELKALYLFTGVEPPDAFKDISDLAEVNDKLRILMAIVSVK</sequence>
<protein>
    <submittedName>
        <fullName evidence="3">Uncharacterized protein</fullName>
    </submittedName>
</protein>
<evidence type="ECO:0000313" key="3">
    <source>
        <dbReference type="EMBL" id="KAF6145821.1"/>
    </source>
</evidence>
<dbReference type="OrthoDB" id="1939559at2759"/>
<feature type="compositionally biased region" description="Basic and acidic residues" evidence="2">
    <location>
        <begin position="352"/>
        <end position="378"/>
    </location>
</feature>
<dbReference type="EMBL" id="JACGCM010002027">
    <property type="protein sequence ID" value="KAF6145821.1"/>
    <property type="molecule type" value="Genomic_DNA"/>
</dbReference>
<evidence type="ECO:0000256" key="1">
    <source>
        <dbReference type="SAM" id="Coils"/>
    </source>
</evidence>
<evidence type="ECO:0000313" key="4">
    <source>
        <dbReference type="Proteomes" id="UP000541444"/>
    </source>
</evidence>
<keyword evidence="1" id="KW-0175">Coiled coil</keyword>
<feature type="coiled-coil region" evidence="1">
    <location>
        <begin position="573"/>
        <end position="600"/>
    </location>
</feature>
<keyword evidence="4" id="KW-1185">Reference proteome</keyword>
<gene>
    <name evidence="3" type="ORF">GIB67_028816</name>
</gene>
<evidence type="ECO:0000256" key="2">
    <source>
        <dbReference type="SAM" id="MobiDB-lite"/>
    </source>
</evidence>
<comment type="caution">
    <text evidence="3">The sequence shown here is derived from an EMBL/GenBank/DDBJ whole genome shotgun (WGS) entry which is preliminary data.</text>
</comment>
<accession>A0A7J7LT25</accession>
<feature type="region of interest" description="Disordered" evidence="2">
    <location>
        <begin position="807"/>
        <end position="840"/>
    </location>
</feature>
<dbReference type="PANTHER" id="PTHR37198:SF1">
    <property type="entry name" value="NUCLEOLIN"/>
    <property type="match status" value="1"/>
</dbReference>
<feature type="region of interest" description="Disordered" evidence="2">
    <location>
        <begin position="336"/>
        <end position="444"/>
    </location>
</feature>
<dbReference type="Proteomes" id="UP000541444">
    <property type="component" value="Unassembled WGS sequence"/>
</dbReference>
<organism evidence="3 4">
    <name type="scientific">Kingdonia uniflora</name>
    <dbReference type="NCBI Taxonomy" id="39325"/>
    <lineage>
        <taxon>Eukaryota</taxon>
        <taxon>Viridiplantae</taxon>
        <taxon>Streptophyta</taxon>
        <taxon>Embryophyta</taxon>
        <taxon>Tracheophyta</taxon>
        <taxon>Spermatophyta</taxon>
        <taxon>Magnoliopsida</taxon>
        <taxon>Ranunculales</taxon>
        <taxon>Circaeasteraceae</taxon>
        <taxon>Kingdonia</taxon>
    </lineage>
</organism>
<proteinExistence type="predicted"/>
<dbReference type="PANTHER" id="PTHR37198">
    <property type="entry name" value="NUCLEOLIN"/>
    <property type="match status" value="1"/>
</dbReference>